<dbReference type="GO" id="GO:0005874">
    <property type="term" value="C:microtubule"/>
    <property type="evidence" value="ECO:0007669"/>
    <property type="project" value="InterPro"/>
</dbReference>
<feature type="compositionally biased region" description="Polar residues" evidence="1">
    <location>
        <begin position="139"/>
        <end position="155"/>
    </location>
</feature>
<sequence>MNTAASPGQSRAGDINNTVNMAPASAVQGADSDPDRGWGLSLLLGTDYERQKQKLNQERQLEYQLYIAKKKEVKTSDPRPEPQVVFLPVIEKKTAQEKLREERKKEFNLFLKEKAQSRTSPIPFKPGQGKYSDAGYISSPASPLATSNHQTNTPSPIRRITAKRDTAKWTEAENSGKSGGPLNLTQRRQTHRPLHRPVEPCDSEEESLTDREELHFRHRRRKDRNPPESEGEEERRERRANRLRQDRQEMEAPTVHDQNNNDLLWNSDLHMQDSRRRSARSGPVTNKDKAEFATGLLIGATEEKGASQKRKEQYKQELLKQIAEKKRNKFRERNLELRVGATGATDPEKKFGAGNRRHVTLRQDVPHMLEVDLEAEEMEPNPQREPPGRFQVDPSTALVQLPGNTEPAQGVPSLGYFNDAYHRDFSNMLGEVTIPRVAGVPPPIPPTVNDIYRTPYDAAYYYYGSRNPLEPNNPHHQNLQRGWVQPPGTLQPPLIPGRRTESCICPCYWRVS</sequence>
<dbReference type="PANTHER" id="PTHR21616:SF2">
    <property type="entry name" value="CENTROSOME AND SPINDLE POLE-ASSOCIATED PROTEIN 1"/>
    <property type="match status" value="1"/>
</dbReference>
<name>A0A9N7UC19_PLEPL</name>
<dbReference type="GO" id="GO:0005813">
    <property type="term" value="C:centrosome"/>
    <property type="evidence" value="ECO:0007669"/>
    <property type="project" value="InterPro"/>
</dbReference>
<reference evidence="2" key="1">
    <citation type="submission" date="2020-03" db="EMBL/GenBank/DDBJ databases">
        <authorList>
            <person name="Weist P."/>
        </authorList>
    </citation>
    <scope>NUCLEOTIDE SEQUENCE</scope>
</reference>
<organism evidence="2 3">
    <name type="scientific">Pleuronectes platessa</name>
    <name type="common">European plaice</name>
    <dbReference type="NCBI Taxonomy" id="8262"/>
    <lineage>
        <taxon>Eukaryota</taxon>
        <taxon>Metazoa</taxon>
        <taxon>Chordata</taxon>
        <taxon>Craniata</taxon>
        <taxon>Vertebrata</taxon>
        <taxon>Euteleostomi</taxon>
        <taxon>Actinopterygii</taxon>
        <taxon>Neopterygii</taxon>
        <taxon>Teleostei</taxon>
        <taxon>Neoteleostei</taxon>
        <taxon>Acanthomorphata</taxon>
        <taxon>Carangaria</taxon>
        <taxon>Pleuronectiformes</taxon>
        <taxon>Pleuronectoidei</taxon>
        <taxon>Pleuronectidae</taxon>
        <taxon>Pleuronectes</taxon>
    </lineage>
</organism>
<proteinExistence type="predicted"/>
<keyword evidence="3" id="KW-1185">Reference proteome</keyword>
<dbReference type="PANTHER" id="PTHR21616">
    <property type="entry name" value="CENTROSOME SPINDLE POLE ASSOCIATED PROTEIN"/>
    <property type="match status" value="1"/>
</dbReference>
<dbReference type="Proteomes" id="UP001153269">
    <property type="component" value="Unassembled WGS sequence"/>
</dbReference>
<dbReference type="InterPro" id="IPR026708">
    <property type="entry name" value="CSPP1"/>
</dbReference>
<evidence type="ECO:0000313" key="2">
    <source>
        <dbReference type="EMBL" id="CAB1427586.1"/>
    </source>
</evidence>
<feature type="region of interest" description="Disordered" evidence="1">
    <location>
        <begin position="118"/>
        <end position="262"/>
    </location>
</feature>
<comment type="caution">
    <text evidence="2">The sequence shown here is derived from an EMBL/GenBank/DDBJ whole genome shotgun (WGS) entry which is preliminary data.</text>
</comment>
<dbReference type="GO" id="GO:0032467">
    <property type="term" value="P:positive regulation of cytokinesis"/>
    <property type="evidence" value="ECO:0007669"/>
    <property type="project" value="InterPro"/>
</dbReference>
<gene>
    <name evidence="2" type="ORF">PLEPLA_LOCUS15527</name>
</gene>
<evidence type="ECO:0000256" key="1">
    <source>
        <dbReference type="SAM" id="MobiDB-lite"/>
    </source>
</evidence>
<evidence type="ECO:0008006" key="4">
    <source>
        <dbReference type="Google" id="ProtNLM"/>
    </source>
</evidence>
<feature type="compositionally biased region" description="Polar residues" evidence="1">
    <location>
        <begin position="1"/>
        <end position="20"/>
    </location>
</feature>
<feature type="region of interest" description="Disordered" evidence="1">
    <location>
        <begin position="1"/>
        <end position="39"/>
    </location>
</feature>
<dbReference type="EMBL" id="CADEAL010000979">
    <property type="protein sequence ID" value="CAB1427586.1"/>
    <property type="molecule type" value="Genomic_DNA"/>
</dbReference>
<dbReference type="GO" id="GO:0000922">
    <property type="term" value="C:spindle pole"/>
    <property type="evidence" value="ECO:0007669"/>
    <property type="project" value="InterPro"/>
</dbReference>
<feature type="compositionally biased region" description="Basic and acidic residues" evidence="1">
    <location>
        <begin position="162"/>
        <end position="171"/>
    </location>
</feature>
<protein>
    <recommendedName>
        <fullName evidence="4">Centrosome and spindle pole associated protein 1</fullName>
    </recommendedName>
</protein>
<accession>A0A9N7UC19</accession>
<dbReference type="AlphaFoldDB" id="A0A9N7UC19"/>
<evidence type="ECO:0000313" key="3">
    <source>
        <dbReference type="Proteomes" id="UP001153269"/>
    </source>
</evidence>